<evidence type="ECO:0000259" key="2">
    <source>
        <dbReference type="Pfam" id="PF05116"/>
    </source>
</evidence>
<dbReference type="Gene3D" id="3.90.1070.10">
    <property type="match status" value="1"/>
</dbReference>
<protein>
    <submittedName>
        <fullName evidence="3">Hydrolase</fullName>
    </submittedName>
</protein>
<dbReference type="NCBIfam" id="TIGR01484">
    <property type="entry name" value="HAD-SF-IIB"/>
    <property type="match status" value="1"/>
</dbReference>
<dbReference type="InterPro" id="IPR051518">
    <property type="entry name" value="Sucrose_Phosphatase"/>
</dbReference>
<feature type="domain" description="Sucrose phosphatase-like" evidence="2">
    <location>
        <begin position="9"/>
        <end position="245"/>
    </location>
</feature>
<dbReference type="InterPro" id="IPR006380">
    <property type="entry name" value="SPP-like_dom"/>
</dbReference>
<reference evidence="4" key="2">
    <citation type="journal article" date="2016" name="Int. J. Syst. Evol. Microbiol.">
        <title>Complete genome sequence and cell structure of Limnochorda pilosa, a Gram-negative spore-former within the phylum Firmicutes.</title>
        <authorList>
            <person name="Watanabe M."/>
            <person name="Kojima H."/>
            <person name="Fukui M."/>
        </authorList>
    </citation>
    <scope>NUCLEOTIDE SEQUENCE [LARGE SCALE GENOMIC DNA]</scope>
    <source>
        <strain evidence="4">HC45</strain>
    </source>
</reference>
<keyword evidence="4" id="KW-1185">Reference proteome</keyword>
<dbReference type="PANTHER" id="PTHR46521:SF4">
    <property type="entry name" value="SUCROSE-PHOSPHATASE 2-RELATED"/>
    <property type="match status" value="1"/>
</dbReference>
<dbReference type="EMBL" id="AP014924">
    <property type="protein sequence ID" value="BAS27226.1"/>
    <property type="molecule type" value="Genomic_DNA"/>
</dbReference>
<dbReference type="SFLD" id="SFLDG01140">
    <property type="entry name" value="C2.B:_Phosphomannomutase_and_P"/>
    <property type="match status" value="1"/>
</dbReference>
<name>A0A0K2SJD1_LIMPI</name>
<dbReference type="SFLD" id="SFLDG01141">
    <property type="entry name" value="C2.B.1:_Sucrose_Phosphatase_Li"/>
    <property type="match status" value="1"/>
</dbReference>
<dbReference type="InterPro" id="IPR036412">
    <property type="entry name" value="HAD-like_sf"/>
</dbReference>
<evidence type="ECO:0000256" key="1">
    <source>
        <dbReference type="ARBA" id="ARBA00022801"/>
    </source>
</evidence>
<dbReference type="InterPro" id="IPR006379">
    <property type="entry name" value="HAD-SF_hydro_IIB"/>
</dbReference>
<organism evidence="3 4">
    <name type="scientific">Limnochorda pilosa</name>
    <dbReference type="NCBI Taxonomy" id="1555112"/>
    <lineage>
        <taxon>Bacteria</taxon>
        <taxon>Bacillati</taxon>
        <taxon>Bacillota</taxon>
        <taxon>Limnochordia</taxon>
        <taxon>Limnochordales</taxon>
        <taxon>Limnochordaceae</taxon>
        <taxon>Limnochorda</taxon>
    </lineage>
</organism>
<gene>
    <name evidence="3" type="ORF">LIP_1375</name>
</gene>
<dbReference type="RefSeq" id="WP_068135792.1">
    <property type="nucleotide sequence ID" value="NZ_AP014924.1"/>
</dbReference>
<dbReference type="PANTHER" id="PTHR46521">
    <property type="entry name" value="SUCROSE-PHOSPHATASE 2-RELATED"/>
    <property type="match status" value="1"/>
</dbReference>
<dbReference type="GO" id="GO:0016791">
    <property type="term" value="F:phosphatase activity"/>
    <property type="evidence" value="ECO:0007669"/>
    <property type="project" value="UniProtKB-ARBA"/>
</dbReference>
<evidence type="ECO:0000313" key="3">
    <source>
        <dbReference type="EMBL" id="BAS27226.1"/>
    </source>
</evidence>
<evidence type="ECO:0000313" key="4">
    <source>
        <dbReference type="Proteomes" id="UP000065807"/>
    </source>
</evidence>
<sequence length="261" mass="28455">MAHTPHGPRLVLATDLDDTLVGEPDGLQALWHALDRLEPHRLLYLTGRSLESAQGLMHEVGLRTPDVLVTDVGTQVWRPSAGGAFVEDEAWAARLDAEWDGPRVDAAVRRVEGLEPQPVRPSRFRASFWLTRPEAQVVPRLRRALERAGLSVQIIVSAGVNVDLLPPPAGKGAALRYLVEQGGWPEEAVLACGDSGNDRSMLEAGFRAVVVGGYRPELESLRGRPRLHFAQARAAWGILEGLEHHGWPTTSHPPSTVTKSS</sequence>
<dbReference type="OrthoDB" id="9781413at2"/>
<dbReference type="AlphaFoldDB" id="A0A0K2SJD1"/>
<dbReference type="Pfam" id="PF05116">
    <property type="entry name" value="S6PP"/>
    <property type="match status" value="1"/>
</dbReference>
<reference evidence="4" key="1">
    <citation type="submission" date="2015-07" db="EMBL/GenBank/DDBJ databases">
        <title>Complete genome sequence and phylogenetic analysis of Limnochorda pilosa.</title>
        <authorList>
            <person name="Watanabe M."/>
            <person name="Kojima H."/>
            <person name="Fukui M."/>
        </authorList>
    </citation>
    <scope>NUCLEOTIDE SEQUENCE [LARGE SCALE GENOMIC DNA]</scope>
    <source>
        <strain evidence="4">HC45</strain>
    </source>
</reference>
<dbReference type="KEGG" id="lpil:LIP_1375"/>
<dbReference type="SFLD" id="SFLDS00003">
    <property type="entry name" value="Haloacid_Dehalogenase"/>
    <property type="match status" value="1"/>
</dbReference>
<keyword evidence="1 3" id="KW-0378">Hydrolase</keyword>
<dbReference type="InterPro" id="IPR023214">
    <property type="entry name" value="HAD_sf"/>
</dbReference>
<accession>A0A0K2SJD1</accession>
<dbReference type="PATRIC" id="fig|1555112.3.peg.1415"/>
<dbReference type="SUPFAM" id="SSF56784">
    <property type="entry name" value="HAD-like"/>
    <property type="match status" value="1"/>
</dbReference>
<dbReference type="Proteomes" id="UP000065807">
    <property type="component" value="Chromosome"/>
</dbReference>
<dbReference type="Gene3D" id="3.40.50.1000">
    <property type="entry name" value="HAD superfamily/HAD-like"/>
    <property type="match status" value="1"/>
</dbReference>
<dbReference type="STRING" id="1555112.LIP_1375"/>
<proteinExistence type="predicted"/>